<comment type="caution">
    <text evidence="3">The sequence shown here is derived from an EMBL/GenBank/DDBJ whole genome shotgun (WGS) entry which is preliminary data.</text>
</comment>
<evidence type="ECO:0000313" key="3">
    <source>
        <dbReference type="EMBL" id="GGJ82109.1"/>
    </source>
</evidence>
<keyword evidence="2" id="KW-1133">Transmembrane helix</keyword>
<feature type="transmembrane region" description="Helical" evidence="2">
    <location>
        <begin position="69"/>
        <end position="88"/>
    </location>
</feature>
<dbReference type="EMBL" id="BMQB01000002">
    <property type="protein sequence ID" value="GGJ82109.1"/>
    <property type="molecule type" value="Genomic_DNA"/>
</dbReference>
<feature type="region of interest" description="Disordered" evidence="1">
    <location>
        <begin position="1"/>
        <end position="60"/>
    </location>
</feature>
<reference evidence="3" key="1">
    <citation type="journal article" date="2014" name="Int. J. Syst. Evol. Microbiol.">
        <title>Complete genome sequence of Corynebacterium casei LMG S-19264T (=DSM 44701T), isolated from a smear-ripened cheese.</title>
        <authorList>
            <consortium name="US DOE Joint Genome Institute (JGI-PGF)"/>
            <person name="Walter F."/>
            <person name="Albersmeier A."/>
            <person name="Kalinowski J."/>
            <person name="Ruckert C."/>
        </authorList>
    </citation>
    <scope>NUCLEOTIDE SEQUENCE</scope>
    <source>
        <strain evidence="3">JCM 3090</strain>
    </source>
</reference>
<gene>
    <name evidence="3" type="ORF">GCM10010123_09840</name>
</gene>
<protein>
    <submittedName>
        <fullName evidence="3">Uncharacterized protein</fullName>
    </submittedName>
</protein>
<evidence type="ECO:0000256" key="2">
    <source>
        <dbReference type="SAM" id="Phobius"/>
    </source>
</evidence>
<evidence type="ECO:0000313" key="4">
    <source>
        <dbReference type="Proteomes" id="UP000649739"/>
    </source>
</evidence>
<keyword evidence="2" id="KW-0472">Membrane</keyword>
<reference evidence="3" key="2">
    <citation type="submission" date="2020-09" db="EMBL/GenBank/DDBJ databases">
        <authorList>
            <person name="Sun Q."/>
            <person name="Ohkuma M."/>
        </authorList>
    </citation>
    <scope>NUCLEOTIDE SEQUENCE</scope>
    <source>
        <strain evidence="3">JCM 3090</strain>
    </source>
</reference>
<keyword evidence="4" id="KW-1185">Reference proteome</keyword>
<sequence>MTHANPPDAHPPGRSAAADTGDTLDEPAGHEAPASPLTGPEKGPETAMPHTPVFVDSTGRRRRRLARTAYLFGVLSVAYLVFTAMSAFGGSVTPGGPPADPGPGISPTAPRAVPSPVVLPGTHR</sequence>
<keyword evidence="2" id="KW-0812">Transmembrane</keyword>
<evidence type="ECO:0000256" key="1">
    <source>
        <dbReference type="SAM" id="MobiDB-lite"/>
    </source>
</evidence>
<accession>A0A8J3B0T1</accession>
<dbReference type="AlphaFoldDB" id="A0A8J3B0T1"/>
<proteinExistence type="predicted"/>
<organism evidence="3 4">
    <name type="scientific">Pilimelia anulata</name>
    <dbReference type="NCBI Taxonomy" id="53371"/>
    <lineage>
        <taxon>Bacteria</taxon>
        <taxon>Bacillati</taxon>
        <taxon>Actinomycetota</taxon>
        <taxon>Actinomycetes</taxon>
        <taxon>Micromonosporales</taxon>
        <taxon>Micromonosporaceae</taxon>
        <taxon>Pilimelia</taxon>
    </lineage>
</organism>
<name>A0A8J3B0T1_9ACTN</name>
<dbReference type="Proteomes" id="UP000649739">
    <property type="component" value="Unassembled WGS sequence"/>
</dbReference>
<feature type="region of interest" description="Disordered" evidence="1">
    <location>
        <begin position="89"/>
        <end position="124"/>
    </location>
</feature>